<keyword evidence="2" id="KW-1185">Reference proteome</keyword>
<comment type="caution">
    <text evidence="1">The sequence shown here is derived from an EMBL/GenBank/DDBJ whole genome shotgun (WGS) entry which is preliminary data.</text>
</comment>
<dbReference type="RefSeq" id="WP_186840490.1">
    <property type="nucleotide sequence ID" value="NZ_JACOOZ010000006.1"/>
</dbReference>
<dbReference type="Proteomes" id="UP000597877">
    <property type="component" value="Unassembled WGS sequence"/>
</dbReference>
<dbReference type="EMBL" id="JACOOZ010000006">
    <property type="protein sequence ID" value="MBC5668285.1"/>
    <property type="molecule type" value="Genomic_DNA"/>
</dbReference>
<name>A0ABR7F3V5_9FIRM</name>
<gene>
    <name evidence="1" type="ORF">H8S00_09845</name>
</gene>
<proteinExistence type="predicted"/>
<organism evidence="1 2">
    <name type="scientific">Eubacterium segne</name>
    <dbReference type="NCBI Taxonomy" id="2763045"/>
    <lineage>
        <taxon>Bacteria</taxon>
        <taxon>Bacillati</taxon>
        <taxon>Bacillota</taxon>
        <taxon>Clostridia</taxon>
        <taxon>Eubacteriales</taxon>
        <taxon>Eubacteriaceae</taxon>
        <taxon>Eubacterium</taxon>
    </lineage>
</organism>
<sequence length="129" mass="14470">MDEGNISVGDMVLGSDNKYVVSVPSTEEGKSNIKLGNSGTADYYVMTMNVDKGYCKSYKIRPYVVLRDGSVVYGAIQGYNVFDVAKKIYDNNLMNNEKSHNLLYDNLIKLVDPNYMRVDFDCPKINADT</sequence>
<reference evidence="1 2" key="1">
    <citation type="submission" date="2020-08" db="EMBL/GenBank/DDBJ databases">
        <title>Genome public.</title>
        <authorList>
            <person name="Liu C."/>
            <person name="Sun Q."/>
        </authorList>
    </citation>
    <scope>NUCLEOTIDE SEQUENCE [LARGE SCALE GENOMIC DNA]</scope>
    <source>
        <strain evidence="1 2">BX4</strain>
    </source>
</reference>
<accession>A0ABR7F3V5</accession>
<evidence type="ECO:0000313" key="1">
    <source>
        <dbReference type="EMBL" id="MBC5668285.1"/>
    </source>
</evidence>
<evidence type="ECO:0000313" key="2">
    <source>
        <dbReference type="Proteomes" id="UP000597877"/>
    </source>
</evidence>
<protein>
    <submittedName>
        <fullName evidence="1">Uncharacterized protein</fullName>
    </submittedName>
</protein>